<evidence type="ECO:0000313" key="1">
    <source>
        <dbReference type="EMBL" id="KAL3279802.1"/>
    </source>
</evidence>
<name>A0ABD2NM52_9CUCU</name>
<gene>
    <name evidence="1" type="ORF">HHI36_017310</name>
</gene>
<sequence length="87" mass="10022">NQAQKGIKLNYLGKESILQNDKIKVLIQEKSDAYGNWLTSRIRQDREIYKQNNSELRRTVKEEKCRTWEMKCAEIEITTGGACSTGA</sequence>
<accession>A0ABD2NM52</accession>
<dbReference type="EMBL" id="JABFTP020000124">
    <property type="protein sequence ID" value="KAL3279802.1"/>
    <property type="molecule type" value="Genomic_DNA"/>
</dbReference>
<evidence type="ECO:0000313" key="2">
    <source>
        <dbReference type="Proteomes" id="UP001516400"/>
    </source>
</evidence>
<keyword evidence="2" id="KW-1185">Reference proteome</keyword>
<dbReference type="Proteomes" id="UP001516400">
    <property type="component" value="Unassembled WGS sequence"/>
</dbReference>
<organism evidence="1 2">
    <name type="scientific">Cryptolaemus montrouzieri</name>
    <dbReference type="NCBI Taxonomy" id="559131"/>
    <lineage>
        <taxon>Eukaryota</taxon>
        <taxon>Metazoa</taxon>
        <taxon>Ecdysozoa</taxon>
        <taxon>Arthropoda</taxon>
        <taxon>Hexapoda</taxon>
        <taxon>Insecta</taxon>
        <taxon>Pterygota</taxon>
        <taxon>Neoptera</taxon>
        <taxon>Endopterygota</taxon>
        <taxon>Coleoptera</taxon>
        <taxon>Polyphaga</taxon>
        <taxon>Cucujiformia</taxon>
        <taxon>Coccinelloidea</taxon>
        <taxon>Coccinellidae</taxon>
        <taxon>Scymninae</taxon>
        <taxon>Scymnini</taxon>
        <taxon>Cryptolaemus</taxon>
    </lineage>
</organism>
<dbReference type="AlphaFoldDB" id="A0ABD2NM52"/>
<reference evidence="1 2" key="1">
    <citation type="journal article" date="2021" name="BMC Biol.">
        <title>Horizontally acquired antibacterial genes associated with adaptive radiation of ladybird beetles.</title>
        <authorList>
            <person name="Li H.S."/>
            <person name="Tang X.F."/>
            <person name="Huang Y.H."/>
            <person name="Xu Z.Y."/>
            <person name="Chen M.L."/>
            <person name="Du X.Y."/>
            <person name="Qiu B.Y."/>
            <person name="Chen P.T."/>
            <person name="Zhang W."/>
            <person name="Slipinski A."/>
            <person name="Escalona H.E."/>
            <person name="Waterhouse R.M."/>
            <person name="Zwick A."/>
            <person name="Pang H."/>
        </authorList>
    </citation>
    <scope>NUCLEOTIDE SEQUENCE [LARGE SCALE GENOMIC DNA]</scope>
    <source>
        <strain evidence="1">SYSU2018</strain>
    </source>
</reference>
<comment type="caution">
    <text evidence="1">The sequence shown here is derived from an EMBL/GenBank/DDBJ whole genome shotgun (WGS) entry which is preliminary data.</text>
</comment>
<protein>
    <submittedName>
        <fullName evidence="1">Uncharacterized protein</fullName>
    </submittedName>
</protein>
<feature type="non-terminal residue" evidence="1">
    <location>
        <position position="1"/>
    </location>
</feature>
<proteinExistence type="predicted"/>